<dbReference type="Proteomes" id="UP000831880">
    <property type="component" value="Chromosome"/>
</dbReference>
<name>A0ABY4H293_9BACI</name>
<evidence type="ECO:0000313" key="2">
    <source>
        <dbReference type="EMBL" id="UOQ94572.1"/>
    </source>
</evidence>
<gene>
    <name evidence="2" type="ORF">MUO14_06375</name>
</gene>
<dbReference type="InterPro" id="IPR031681">
    <property type="entry name" value="YwqH-like"/>
</dbReference>
<sequence length="128" mass="14641">MSENEIRVMSLYNDISLLRNNLHDNQEKLQRLRLAKSEISNEQGELSAQKRLLSEPDLSHSLWAGKHATEFLNIRENIEQSYVTIITQQVEALLEDIEGKITQLEHANNGISTSIVSKNETIDQLKTK</sequence>
<dbReference type="Pfam" id="PF16888">
    <property type="entry name" value="YwqH-like"/>
    <property type="match status" value="1"/>
</dbReference>
<reference evidence="2 3" key="1">
    <citation type="submission" date="2022-04" db="EMBL/GenBank/DDBJ databases">
        <title>Halobacillus sp. isolated from saltern.</title>
        <authorList>
            <person name="Won M."/>
            <person name="Lee C.-M."/>
            <person name="Woen H.-Y."/>
            <person name="Kwon S.-W."/>
        </authorList>
    </citation>
    <scope>NUCLEOTIDE SEQUENCE [LARGE SCALE GENOMIC DNA]</scope>
    <source>
        <strain evidence="2 3">SSTM10-2</strain>
    </source>
</reference>
<protein>
    <submittedName>
        <fullName evidence="2">DUF5082 domain-containing protein</fullName>
    </submittedName>
</protein>
<organism evidence="2 3">
    <name type="scientific">Halobacillus shinanisalinarum</name>
    <dbReference type="NCBI Taxonomy" id="2932258"/>
    <lineage>
        <taxon>Bacteria</taxon>
        <taxon>Bacillati</taxon>
        <taxon>Bacillota</taxon>
        <taxon>Bacilli</taxon>
        <taxon>Bacillales</taxon>
        <taxon>Bacillaceae</taxon>
        <taxon>Halobacillus</taxon>
    </lineage>
</organism>
<keyword evidence="1" id="KW-0175">Coiled coil</keyword>
<evidence type="ECO:0000256" key="1">
    <source>
        <dbReference type="SAM" id="Coils"/>
    </source>
</evidence>
<evidence type="ECO:0000313" key="3">
    <source>
        <dbReference type="Proteomes" id="UP000831880"/>
    </source>
</evidence>
<dbReference type="EMBL" id="CP095074">
    <property type="protein sequence ID" value="UOQ94572.1"/>
    <property type="molecule type" value="Genomic_DNA"/>
</dbReference>
<proteinExistence type="predicted"/>
<keyword evidence="3" id="KW-1185">Reference proteome</keyword>
<dbReference type="RefSeq" id="WP_244754405.1">
    <property type="nucleotide sequence ID" value="NZ_CP095074.1"/>
</dbReference>
<feature type="coiled-coil region" evidence="1">
    <location>
        <begin position="15"/>
        <end position="42"/>
    </location>
</feature>
<accession>A0ABY4H293</accession>